<gene>
    <name evidence="9" type="ORF">ODALV1_LOCUS3739</name>
</gene>
<evidence type="ECO:0000256" key="1">
    <source>
        <dbReference type="ARBA" id="ARBA00004141"/>
    </source>
</evidence>
<reference evidence="9 10" key="1">
    <citation type="submission" date="2024-08" db="EMBL/GenBank/DDBJ databases">
        <authorList>
            <person name="Cucini C."/>
            <person name="Frati F."/>
        </authorList>
    </citation>
    <scope>NUCLEOTIDE SEQUENCE [LARGE SCALE GENOMIC DNA]</scope>
</reference>
<feature type="domain" description="Cation efflux protein transmembrane" evidence="8">
    <location>
        <begin position="92"/>
        <end position="154"/>
    </location>
</feature>
<accession>A0ABP1PTS3</accession>
<keyword evidence="10" id="KW-1185">Reference proteome</keyword>
<proteinExistence type="predicted"/>
<keyword evidence="3" id="KW-0406">Ion transport</keyword>
<keyword evidence="3" id="KW-0862">Zinc</keyword>
<feature type="transmembrane region" description="Helical" evidence="7">
    <location>
        <begin position="92"/>
        <end position="116"/>
    </location>
</feature>
<feature type="region of interest" description="Disordered" evidence="6">
    <location>
        <begin position="1"/>
        <end position="37"/>
    </location>
</feature>
<keyword evidence="3" id="KW-0813">Transport</keyword>
<keyword evidence="5 7" id="KW-0472">Membrane</keyword>
<evidence type="ECO:0000256" key="2">
    <source>
        <dbReference type="ARBA" id="ARBA00022692"/>
    </source>
</evidence>
<evidence type="ECO:0000256" key="6">
    <source>
        <dbReference type="SAM" id="MobiDB-lite"/>
    </source>
</evidence>
<protein>
    <recommendedName>
        <fullName evidence="8">Cation efflux protein transmembrane domain-containing protein</fullName>
    </recommendedName>
</protein>
<sequence length="245" mass="27415">MGDHILPSESFEMQERRVDPLPAVPNPEENNRRSGSARRVRFVIPPDEFFDDDFPPEVVVTQEERELEKHCHDVKRKKIVDYKCPRKKTMNAIGICGVFIVGEALGGYLAGSLAVAADACRMFGDFAGLMATLVTLYMVNDSSTKSRNFGYGRVVFCPTGVAFLHSLNDFNVDFFETYALINDPRITSVQSPSLYDKSSLRKSHSKFGPTGVAFLHSLNDFIVDFFETYALINDPRNTAVQSPSL</sequence>
<keyword evidence="4 7" id="KW-1133">Transmembrane helix</keyword>
<evidence type="ECO:0000256" key="3">
    <source>
        <dbReference type="ARBA" id="ARBA00022906"/>
    </source>
</evidence>
<comment type="subcellular location">
    <subcellularLocation>
        <location evidence="1">Membrane</location>
        <topology evidence="1">Multi-pass membrane protein</topology>
    </subcellularLocation>
</comment>
<evidence type="ECO:0000313" key="10">
    <source>
        <dbReference type="Proteomes" id="UP001642540"/>
    </source>
</evidence>
<feature type="transmembrane region" description="Helical" evidence="7">
    <location>
        <begin position="122"/>
        <end position="139"/>
    </location>
</feature>
<dbReference type="InterPro" id="IPR050681">
    <property type="entry name" value="CDF/SLC30A"/>
</dbReference>
<dbReference type="InterPro" id="IPR027469">
    <property type="entry name" value="Cation_efflux_TMD_sf"/>
</dbReference>
<evidence type="ECO:0000313" key="9">
    <source>
        <dbReference type="EMBL" id="CAL8077222.1"/>
    </source>
</evidence>
<dbReference type="EMBL" id="CAXLJM020000012">
    <property type="protein sequence ID" value="CAL8077222.1"/>
    <property type="molecule type" value="Genomic_DNA"/>
</dbReference>
<dbReference type="SUPFAM" id="SSF161111">
    <property type="entry name" value="Cation efflux protein transmembrane domain-like"/>
    <property type="match status" value="1"/>
</dbReference>
<evidence type="ECO:0000256" key="4">
    <source>
        <dbReference type="ARBA" id="ARBA00022989"/>
    </source>
</evidence>
<dbReference type="Proteomes" id="UP001642540">
    <property type="component" value="Unassembled WGS sequence"/>
</dbReference>
<keyword evidence="2 7" id="KW-0812">Transmembrane</keyword>
<evidence type="ECO:0000256" key="5">
    <source>
        <dbReference type="ARBA" id="ARBA00023136"/>
    </source>
</evidence>
<evidence type="ECO:0000256" key="7">
    <source>
        <dbReference type="SAM" id="Phobius"/>
    </source>
</evidence>
<dbReference type="InterPro" id="IPR058533">
    <property type="entry name" value="Cation_efflux_TM"/>
</dbReference>
<organism evidence="9 10">
    <name type="scientific">Orchesella dallaii</name>
    <dbReference type="NCBI Taxonomy" id="48710"/>
    <lineage>
        <taxon>Eukaryota</taxon>
        <taxon>Metazoa</taxon>
        <taxon>Ecdysozoa</taxon>
        <taxon>Arthropoda</taxon>
        <taxon>Hexapoda</taxon>
        <taxon>Collembola</taxon>
        <taxon>Entomobryomorpha</taxon>
        <taxon>Entomobryoidea</taxon>
        <taxon>Orchesellidae</taxon>
        <taxon>Orchesellinae</taxon>
        <taxon>Orchesella</taxon>
    </lineage>
</organism>
<dbReference type="PANTHER" id="PTHR11562">
    <property type="entry name" value="CATION EFFLUX PROTEIN/ ZINC TRANSPORTER"/>
    <property type="match status" value="1"/>
</dbReference>
<keyword evidence="3" id="KW-0864">Zinc transport</keyword>
<dbReference type="PANTHER" id="PTHR11562:SF17">
    <property type="entry name" value="RE54080P-RELATED"/>
    <property type="match status" value="1"/>
</dbReference>
<dbReference type="Gene3D" id="1.20.1510.10">
    <property type="entry name" value="Cation efflux protein transmembrane domain"/>
    <property type="match status" value="1"/>
</dbReference>
<evidence type="ECO:0000259" key="8">
    <source>
        <dbReference type="Pfam" id="PF01545"/>
    </source>
</evidence>
<comment type="caution">
    <text evidence="9">The sequence shown here is derived from an EMBL/GenBank/DDBJ whole genome shotgun (WGS) entry which is preliminary data.</text>
</comment>
<dbReference type="Pfam" id="PF01545">
    <property type="entry name" value="Cation_efflux"/>
    <property type="match status" value="1"/>
</dbReference>
<name>A0ABP1PTS3_9HEXA</name>